<evidence type="ECO:0000313" key="6">
    <source>
        <dbReference type="Proteomes" id="UP000008183"/>
    </source>
</evidence>
<dbReference type="GO" id="GO:1990229">
    <property type="term" value="C:iron-sulfur cluster assembly complex"/>
    <property type="evidence" value="ECO:0000318"/>
    <property type="project" value="GO_Central"/>
</dbReference>
<dbReference type="Proteomes" id="UP000008183">
    <property type="component" value="Chromosome"/>
</dbReference>
<evidence type="ECO:0000259" key="4">
    <source>
        <dbReference type="PROSITE" id="PS50893"/>
    </source>
</evidence>
<dbReference type="GO" id="GO:0005524">
    <property type="term" value="F:ATP binding"/>
    <property type="evidence" value="ECO:0007669"/>
    <property type="project" value="UniProtKB-KW"/>
</dbReference>
<dbReference type="PANTHER" id="PTHR43204">
    <property type="entry name" value="ABC TRANSPORTER I FAMILY MEMBER 6, CHLOROPLASTIC"/>
    <property type="match status" value="1"/>
</dbReference>
<proteinExistence type="inferred from homology"/>
<dbReference type="InterPro" id="IPR003439">
    <property type="entry name" value="ABC_transporter-like_ATP-bd"/>
</dbReference>
<dbReference type="Gene3D" id="3.40.50.300">
    <property type="entry name" value="P-loop containing nucleotide triphosphate hydrolases"/>
    <property type="match status" value="1"/>
</dbReference>
<dbReference type="PaxDb" id="243274-THEMA_07230"/>
<accession>Q9X1D5</accession>
<dbReference type="InParanoid" id="Q9X1D5"/>
<evidence type="ECO:0000256" key="3">
    <source>
        <dbReference type="ARBA" id="ARBA00022840"/>
    </source>
</evidence>
<keyword evidence="6" id="KW-1185">Reference proteome</keyword>
<organism evidence="5 6">
    <name type="scientific">Thermotoga maritima (strain ATCC 43589 / DSM 3109 / JCM 10099 / NBRC 100826 / MSB8)</name>
    <dbReference type="NCBI Taxonomy" id="243274"/>
    <lineage>
        <taxon>Bacteria</taxon>
        <taxon>Thermotogati</taxon>
        <taxon>Thermotogota</taxon>
        <taxon>Thermotogae</taxon>
        <taxon>Thermotogales</taxon>
        <taxon>Thermotogaceae</taxon>
        <taxon>Thermotoga</taxon>
    </lineage>
</organism>
<comment type="similarity">
    <text evidence="1">Belongs to the ABC transporter superfamily. Ycf16 family.</text>
</comment>
<keyword evidence="2" id="KW-0547">Nucleotide-binding</keyword>
<gene>
    <name evidence="5" type="ordered locus">TM_1417</name>
</gene>
<dbReference type="InterPro" id="IPR027417">
    <property type="entry name" value="P-loop_NTPase"/>
</dbReference>
<dbReference type="EMBL" id="AE000512">
    <property type="protein sequence ID" value="AAD36488.1"/>
    <property type="molecule type" value="Genomic_DNA"/>
</dbReference>
<dbReference type="Pfam" id="PF00005">
    <property type="entry name" value="ABC_tran"/>
    <property type="match status" value="1"/>
</dbReference>
<dbReference type="PATRIC" id="fig|243274.5.peg.1428"/>
<name>Q9X1D5_THEMA</name>
<dbReference type="PANTHER" id="PTHR43204:SF1">
    <property type="entry name" value="ABC TRANSPORTER I FAMILY MEMBER 6, CHLOROPLASTIC"/>
    <property type="match status" value="1"/>
</dbReference>
<keyword evidence="3 5" id="KW-0067">ATP-binding</keyword>
<dbReference type="InterPro" id="IPR017871">
    <property type="entry name" value="ABC_transporter-like_CS"/>
</dbReference>
<dbReference type="InterPro" id="IPR010230">
    <property type="entry name" value="FeS-cluster_ATPase_SufC"/>
</dbReference>
<dbReference type="EnsemblBacteria" id="AAD36488">
    <property type="protein sequence ID" value="AAD36488"/>
    <property type="gene ID" value="TM_1417"/>
</dbReference>
<evidence type="ECO:0000313" key="5">
    <source>
        <dbReference type="EMBL" id="AAD36488.1"/>
    </source>
</evidence>
<dbReference type="InterPro" id="IPR003593">
    <property type="entry name" value="AAA+_ATPase"/>
</dbReference>
<sequence>MNVLELIDVWYEVEGKAILKGINARFEKQRVYSILGTNGAGKSTLAYLIMGLEGYRPTRGKILLDGEDITDLSVTERAKRGITLMWQEPARFTGIKIRDYLTLGGRRKVSKEELERVLELVGLNPALYLERNVDEKLSGGERKRVELASILLMKPRYTILDEPDSGIDIMSLEMIEKVLSELVSAGGSVILVTHREEIALESDYAFLICHGSILKEGNPSEIVQFYKNSCDRCDHPNEPSGEMIV</sequence>
<dbReference type="PIR" id="G72255">
    <property type="entry name" value="G72255"/>
</dbReference>
<protein>
    <submittedName>
        <fullName evidence="5">ABC transporter, ATP-binding protein</fullName>
    </submittedName>
</protein>
<dbReference type="AlphaFoldDB" id="Q9X1D5"/>
<dbReference type="GO" id="GO:0016226">
    <property type="term" value="P:iron-sulfur cluster assembly"/>
    <property type="evidence" value="ECO:0000318"/>
    <property type="project" value="GO_Central"/>
</dbReference>
<dbReference type="CDD" id="cd03217">
    <property type="entry name" value="ABC_FeS_Assembly"/>
    <property type="match status" value="1"/>
</dbReference>
<dbReference type="PROSITE" id="PS50893">
    <property type="entry name" value="ABC_TRANSPORTER_2"/>
    <property type="match status" value="1"/>
</dbReference>
<dbReference type="SUPFAM" id="SSF52540">
    <property type="entry name" value="P-loop containing nucleoside triphosphate hydrolases"/>
    <property type="match status" value="1"/>
</dbReference>
<evidence type="ECO:0000256" key="2">
    <source>
        <dbReference type="ARBA" id="ARBA00022741"/>
    </source>
</evidence>
<dbReference type="PROSITE" id="PS00211">
    <property type="entry name" value="ABC_TRANSPORTER_1"/>
    <property type="match status" value="1"/>
</dbReference>
<dbReference type="OrthoDB" id="9806149at2"/>
<dbReference type="GO" id="GO:0016887">
    <property type="term" value="F:ATP hydrolysis activity"/>
    <property type="evidence" value="ECO:0000318"/>
    <property type="project" value="GO_Central"/>
</dbReference>
<dbReference type="KEGG" id="tma:TM1417"/>
<dbReference type="SMART" id="SM00382">
    <property type="entry name" value="AAA"/>
    <property type="match status" value="1"/>
</dbReference>
<feature type="domain" description="ABC transporter" evidence="4">
    <location>
        <begin position="4"/>
        <end position="235"/>
    </location>
</feature>
<reference evidence="5 6" key="1">
    <citation type="journal article" date="1999" name="Nature">
        <title>Evidence for lateral gene transfer between Archaea and Bacteria from genome sequence of Thermotoga maritima.</title>
        <authorList>
            <person name="Nelson K.E."/>
            <person name="Clayton R.A."/>
            <person name="Gill S.R."/>
            <person name="Gwinn M.L."/>
            <person name="Dodson R.J."/>
            <person name="Haft D.H."/>
            <person name="Hickey E.K."/>
            <person name="Peterson J.D."/>
            <person name="Nelson W.C."/>
            <person name="Ketchum K.A."/>
            <person name="McDonald L."/>
            <person name="Utterback T.R."/>
            <person name="Malek J.A."/>
            <person name="Linher K.D."/>
            <person name="Garrett M.M."/>
            <person name="Stewart A.M."/>
            <person name="Cotton M.D."/>
            <person name="Pratt M.S."/>
            <person name="Phillips C.A."/>
            <person name="Richardson D."/>
            <person name="Heidelberg J."/>
            <person name="Sutton G.G."/>
            <person name="Fleischmann R.D."/>
            <person name="White O."/>
            <person name="Salzberg S.L."/>
            <person name="Smith H.O."/>
            <person name="Venter J.C."/>
            <person name="Fraser C.M."/>
        </authorList>
    </citation>
    <scope>NUCLEOTIDE SEQUENCE [LARGE SCALE GENOMIC DNA]</scope>
    <source>
        <strain evidence="6">ATCC 43589 / DSM 3109 / JCM 10099 / NBRC 100826 / MSB8</strain>
    </source>
</reference>
<evidence type="ECO:0000256" key="1">
    <source>
        <dbReference type="ARBA" id="ARBA00006216"/>
    </source>
</evidence>